<keyword evidence="9" id="KW-1185">Reference proteome</keyword>
<feature type="domain" description="RagB/SusD" evidence="6">
    <location>
        <begin position="336"/>
        <end position="469"/>
    </location>
</feature>
<accession>A0A315ZDC8</accession>
<dbReference type="CDD" id="cd08977">
    <property type="entry name" value="SusD"/>
    <property type="match status" value="1"/>
</dbReference>
<evidence type="ECO:0000256" key="4">
    <source>
        <dbReference type="ARBA" id="ARBA00023136"/>
    </source>
</evidence>
<comment type="caution">
    <text evidence="8">The sequence shown here is derived from an EMBL/GenBank/DDBJ whole genome shotgun (WGS) entry which is preliminary data.</text>
</comment>
<dbReference type="InterPro" id="IPR033985">
    <property type="entry name" value="SusD-like_N"/>
</dbReference>
<keyword evidence="5" id="KW-0998">Cell outer membrane</keyword>
<keyword evidence="4" id="KW-0472">Membrane</keyword>
<name>A0A315ZDC8_SEDFL</name>
<comment type="similarity">
    <text evidence="2">Belongs to the SusD family.</text>
</comment>
<dbReference type="EMBL" id="QGDO01000002">
    <property type="protein sequence ID" value="PWJ43123.1"/>
    <property type="molecule type" value="Genomic_DNA"/>
</dbReference>
<dbReference type="GO" id="GO:0009279">
    <property type="term" value="C:cell outer membrane"/>
    <property type="evidence" value="ECO:0007669"/>
    <property type="project" value="UniProtKB-SubCell"/>
</dbReference>
<evidence type="ECO:0000259" key="6">
    <source>
        <dbReference type="Pfam" id="PF07980"/>
    </source>
</evidence>
<dbReference type="Proteomes" id="UP000245535">
    <property type="component" value="Unassembled WGS sequence"/>
</dbReference>
<gene>
    <name evidence="8" type="ORF">BC781_102672</name>
</gene>
<evidence type="ECO:0000256" key="3">
    <source>
        <dbReference type="ARBA" id="ARBA00022729"/>
    </source>
</evidence>
<evidence type="ECO:0000259" key="7">
    <source>
        <dbReference type="Pfam" id="PF14322"/>
    </source>
</evidence>
<protein>
    <submittedName>
        <fullName evidence="8">Putative outer membrane starch-binding protein</fullName>
    </submittedName>
</protein>
<dbReference type="AlphaFoldDB" id="A0A315ZDC8"/>
<comment type="subcellular location">
    <subcellularLocation>
        <location evidence="1">Cell outer membrane</location>
    </subcellularLocation>
</comment>
<evidence type="ECO:0000313" key="8">
    <source>
        <dbReference type="EMBL" id="PWJ43123.1"/>
    </source>
</evidence>
<dbReference type="InterPro" id="IPR012944">
    <property type="entry name" value="SusD_RagB_dom"/>
</dbReference>
<evidence type="ECO:0000313" key="9">
    <source>
        <dbReference type="Proteomes" id="UP000245535"/>
    </source>
</evidence>
<feature type="domain" description="SusD-like N-terminal" evidence="7">
    <location>
        <begin position="13"/>
        <end position="214"/>
    </location>
</feature>
<reference evidence="8 9" key="1">
    <citation type="submission" date="2018-03" db="EMBL/GenBank/DDBJ databases">
        <title>Genomic Encyclopedia of Archaeal and Bacterial Type Strains, Phase II (KMG-II): from individual species to whole genera.</title>
        <authorList>
            <person name="Goeker M."/>
        </authorList>
    </citation>
    <scope>NUCLEOTIDE SEQUENCE [LARGE SCALE GENOMIC DNA]</scope>
    <source>
        <strain evidence="8 9">DSM 28229</strain>
    </source>
</reference>
<organism evidence="8 9">
    <name type="scientific">Sediminitomix flava</name>
    <dbReference type="NCBI Taxonomy" id="379075"/>
    <lineage>
        <taxon>Bacteria</taxon>
        <taxon>Pseudomonadati</taxon>
        <taxon>Bacteroidota</taxon>
        <taxon>Cytophagia</taxon>
        <taxon>Cytophagales</taxon>
        <taxon>Flammeovirgaceae</taxon>
        <taxon>Sediminitomix</taxon>
    </lineage>
</organism>
<keyword evidence="3" id="KW-0732">Signal</keyword>
<dbReference type="Pfam" id="PF14322">
    <property type="entry name" value="SusD-like_3"/>
    <property type="match status" value="1"/>
</dbReference>
<evidence type="ECO:0000256" key="1">
    <source>
        <dbReference type="ARBA" id="ARBA00004442"/>
    </source>
</evidence>
<sequence>MLLVIGFTSCEDYLTEESPDQPTSDQIWVSYEAVEQYLATTYSYISTTGWTYHEYFYLPENFRSDDIHPESGTTDWGYLQRIVNFSNTASEGVPAYMWNRWYVGIKMANDIIENVPTMDMLSENEQNELIAEAKFLRAFYHFNLKRNFHDIILRVSVPKSPEELSQALATEDEVYTQIEEDFSFAAAHLPQSWASQYWGRATANAAFAFLGKAHLYQADWSEANKAFEQISGHALVRGTAYRSMFDGTAEVNEEVIFSRGYTEEQIDALDIYHQLGVAMAPQGYNGGWNMASISDYCASTFEDGDIRKAASILEHGQEFDGTIVDFPNPDFKMSLKYVESINAISTNRSVVDLILMRYADVLLMQAEALNEMGQDTQALTFLNQVRNRANLSSVSLTGDELRTEIRKQRMLELVSEGQRFYDLARWGITKQQLVASGNPYAEKFEDKHNYFPIPLEEAQRNKYVDPTPGF</sequence>
<dbReference type="InterPro" id="IPR011990">
    <property type="entry name" value="TPR-like_helical_dom_sf"/>
</dbReference>
<dbReference type="Gene3D" id="1.25.40.390">
    <property type="match status" value="1"/>
</dbReference>
<proteinExistence type="inferred from homology"/>
<dbReference type="SUPFAM" id="SSF48452">
    <property type="entry name" value="TPR-like"/>
    <property type="match status" value="1"/>
</dbReference>
<evidence type="ECO:0000256" key="2">
    <source>
        <dbReference type="ARBA" id="ARBA00006275"/>
    </source>
</evidence>
<evidence type="ECO:0000256" key="5">
    <source>
        <dbReference type="ARBA" id="ARBA00023237"/>
    </source>
</evidence>
<dbReference type="Pfam" id="PF07980">
    <property type="entry name" value="SusD_RagB"/>
    <property type="match status" value="1"/>
</dbReference>